<organism evidence="6 7">
    <name type="scientific">Lachancea fermentati</name>
    <name type="common">Zygosaccharomyces fermentati</name>
    <dbReference type="NCBI Taxonomy" id="4955"/>
    <lineage>
        <taxon>Eukaryota</taxon>
        <taxon>Fungi</taxon>
        <taxon>Dikarya</taxon>
        <taxon>Ascomycota</taxon>
        <taxon>Saccharomycotina</taxon>
        <taxon>Saccharomycetes</taxon>
        <taxon>Saccharomycetales</taxon>
        <taxon>Saccharomycetaceae</taxon>
        <taxon>Lachancea</taxon>
    </lineage>
</organism>
<dbReference type="Gene3D" id="3.60.110.10">
    <property type="entry name" value="Carbon-nitrogen hydrolase"/>
    <property type="match status" value="1"/>
</dbReference>
<gene>
    <name evidence="6" type="ORF">LAFE_0G05820G</name>
</gene>
<dbReference type="FunFam" id="3.60.110.10:FF:000024">
    <property type="entry name" value="Deaminated glutathione amidase"/>
    <property type="match status" value="1"/>
</dbReference>
<dbReference type="InterPro" id="IPR045254">
    <property type="entry name" value="Nit1/2_C-N_Hydrolase"/>
</dbReference>
<dbReference type="Proteomes" id="UP000190831">
    <property type="component" value="Chromosome G"/>
</dbReference>
<dbReference type="AlphaFoldDB" id="A0A1G4MH90"/>
<keyword evidence="7" id="KW-1185">Reference proteome</keyword>
<name>A0A1G4MH90_LACFM</name>
<dbReference type="PANTHER" id="PTHR23088">
    <property type="entry name" value="NITRILASE-RELATED"/>
    <property type="match status" value="1"/>
</dbReference>
<dbReference type="GO" id="GO:0016811">
    <property type="term" value="F:hydrolase activity, acting on carbon-nitrogen (but not peptide) bonds, in linear amides"/>
    <property type="evidence" value="ECO:0007669"/>
    <property type="project" value="InterPro"/>
</dbReference>
<dbReference type="PROSITE" id="PS50263">
    <property type="entry name" value="CN_HYDROLASE"/>
    <property type="match status" value="1"/>
</dbReference>
<proteinExistence type="inferred from homology"/>
<dbReference type="Pfam" id="PF00795">
    <property type="entry name" value="CN_hydrolase"/>
    <property type="match status" value="1"/>
</dbReference>
<dbReference type="GO" id="GO:0005737">
    <property type="term" value="C:cytoplasm"/>
    <property type="evidence" value="ECO:0007669"/>
    <property type="project" value="UniProtKB-SubCell"/>
</dbReference>
<dbReference type="OrthoDB" id="10250282at2759"/>
<reference evidence="6 7" key="1">
    <citation type="submission" date="2016-03" db="EMBL/GenBank/DDBJ databases">
        <authorList>
            <person name="Devillers H."/>
        </authorList>
    </citation>
    <scope>NUCLEOTIDE SEQUENCE [LARGE SCALE GENOMIC DNA]</scope>
    <source>
        <strain evidence="6">CBS 6772</strain>
    </source>
</reference>
<evidence type="ECO:0000313" key="7">
    <source>
        <dbReference type="Proteomes" id="UP000190831"/>
    </source>
</evidence>
<dbReference type="CDD" id="cd07572">
    <property type="entry name" value="nit"/>
    <property type="match status" value="1"/>
</dbReference>
<dbReference type="OMA" id="KRESWGH"/>
<comment type="similarity">
    <text evidence="2">Belongs to the carbon-nitrogen hydrolase superfamily. NIT1/NIT2 family.</text>
</comment>
<evidence type="ECO:0000256" key="2">
    <source>
        <dbReference type="ARBA" id="ARBA00010613"/>
    </source>
</evidence>
<keyword evidence="4" id="KW-0378">Hydrolase</keyword>
<keyword evidence="3" id="KW-0963">Cytoplasm</keyword>
<dbReference type="EMBL" id="LT598486">
    <property type="protein sequence ID" value="SCW03228.1"/>
    <property type="molecule type" value="Genomic_DNA"/>
</dbReference>
<evidence type="ECO:0000256" key="1">
    <source>
        <dbReference type="ARBA" id="ARBA00004496"/>
    </source>
</evidence>
<evidence type="ECO:0000256" key="3">
    <source>
        <dbReference type="ARBA" id="ARBA00022490"/>
    </source>
</evidence>
<evidence type="ECO:0000256" key="4">
    <source>
        <dbReference type="ARBA" id="ARBA00022801"/>
    </source>
</evidence>
<feature type="domain" description="CN hydrolase" evidence="5">
    <location>
        <begin position="2"/>
        <end position="276"/>
    </location>
</feature>
<dbReference type="STRING" id="4955.A0A1G4MH90"/>
<dbReference type="PANTHER" id="PTHR23088:SF27">
    <property type="entry name" value="DEAMINATED GLUTATHIONE AMIDASE"/>
    <property type="match status" value="1"/>
</dbReference>
<dbReference type="SUPFAM" id="SSF56317">
    <property type="entry name" value="Carbon-nitrogen hydrolase"/>
    <property type="match status" value="1"/>
</dbReference>
<evidence type="ECO:0000259" key="5">
    <source>
        <dbReference type="PROSITE" id="PS50263"/>
    </source>
</evidence>
<dbReference type="InterPro" id="IPR003010">
    <property type="entry name" value="C-N_Hydrolase"/>
</dbReference>
<comment type="subcellular location">
    <subcellularLocation>
        <location evidence="1">Cytoplasm</location>
    </subcellularLocation>
</comment>
<dbReference type="InterPro" id="IPR036526">
    <property type="entry name" value="C-N_Hydrolase_sf"/>
</dbReference>
<accession>A0A1G4MH90</accession>
<protein>
    <submittedName>
        <fullName evidence="6">LAFE_0G05820g1_1</fullName>
    </submittedName>
</protein>
<sequence>MNRIAIGQLCSSSSHDHNLERVRYLTEQALKQDVRLVFFPEATDYISRSAAHSKVLAQKTPVFVEQLKKTIVELCSRYGKPIDVSIGVHLPPDELDVSKKDDRVKNCNLYINHEGKIIQSYQKLHLFDVDVPNGPITRESDSVQPGNELPAIVNTPVGKLGTAICFDVRFPEMSLKLRSNGAEILCFPSAFTMKTGEAHWQILGQARALDTQCFVVMPGQQGEHDVYADTTEEPPQNSVKRSSWGHSMIIDPWGSVIIKADPTSNEPQLIVADLDKSLQEKTRTNMPLWKQRRRDIFGSYV</sequence>
<evidence type="ECO:0000313" key="6">
    <source>
        <dbReference type="EMBL" id="SCW03228.1"/>
    </source>
</evidence>